<name>A0A7R9NWS4_9NEOP</name>
<feature type="compositionally biased region" description="Polar residues" evidence="1">
    <location>
        <begin position="33"/>
        <end position="42"/>
    </location>
</feature>
<reference evidence="2" key="1">
    <citation type="submission" date="2020-11" db="EMBL/GenBank/DDBJ databases">
        <authorList>
            <person name="Tran Van P."/>
        </authorList>
    </citation>
    <scope>NUCLEOTIDE SEQUENCE</scope>
</reference>
<protein>
    <submittedName>
        <fullName evidence="2">Uncharacterized protein</fullName>
    </submittedName>
</protein>
<feature type="region of interest" description="Disordered" evidence="1">
    <location>
        <begin position="33"/>
        <end position="56"/>
    </location>
</feature>
<evidence type="ECO:0000313" key="2">
    <source>
        <dbReference type="EMBL" id="CAD7458879.1"/>
    </source>
</evidence>
<gene>
    <name evidence="2" type="ORF">TTEB3V08_LOCUS6850</name>
</gene>
<dbReference type="EMBL" id="OE002522">
    <property type="protein sequence ID" value="CAD7458879.1"/>
    <property type="molecule type" value="Genomic_DNA"/>
</dbReference>
<dbReference type="AlphaFoldDB" id="A0A7R9NWS4"/>
<accession>A0A7R9NWS4</accession>
<evidence type="ECO:0000256" key="1">
    <source>
        <dbReference type="SAM" id="MobiDB-lite"/>
    </source>
</evidence>
<proteinExistence type="predicted"/>
<organism evidence="2">
    <name type="scientific">Timema tahoe</name>
    <dbReference type="NCBI Taxonomy" id="61484"/>
    <lineage>
        <taxon>Eukaryota</taxon>
        <taxon>Metazoa</taxon>
        <taxon>Ecdysozoa</taxon>
        <taxon>Arthropoda</taxon>
        <taxon>Hexapoda</taxon>
        <taxon>Insecta</taxon>
        <taxon>Pterygota</taxon>
        <taxon>Neoptera</taxon>
        <taxon>Polyneoptera</taxon>
        <taxon>Phasmatodea</taxon>
        <taxon>Timematodea</taxon>
        <taxon>Timematoidea</taxon>
        <taxon>Timematidae</taxon>
        <taxon>Timema</taxon>
    </lineage>
</organism>
<sequence>MGWSKHNLVSNDRTVARLRLFAPGASKLTMHVLSTNPDNPSPDSRESNDVSCRAKSNPILKSPGTIKLAAMNLLHGHVRVKTAVCDRDEEQGYFGPVPALPVTERRGTSLLRTCYSVYLIRGAVTKRNSSFRLSGTGCECDVRGAVTKEQVSLARSVWPSPNRRVFAIELVTPWYRKFSTKVECENDFEMFFLNKNGGWGRVDLTAGRHFIDRLSGNTDVLDTLLTPDRVHTQLSGFVNNSGVECCQGARRTRSVVWLYDDRFSKRRHPSVYVFLRLEQRCRETGEMRPGLPVDAGRPRNVRIVPPVLRDEEYRTHSIRQQLSIRSRLVCIVGPSFFQWHQQQHAVDPDFIGHFLKILVVDVFLESLVE</sequence>